<organism evidence="8 9">
    <name type="scientific">Prunus yedoensis var. nudiflora</name>
    <dbReference type="NCBI Taxonomy" id="2094558"/>
    <lineage>
        <taxon>Eukaryota</taxon>
        <taxon>Viridiplantae</taxon>
        <taxon>Streptophyta</taxon>
        <taxon>Embryophyta</taxon>
        <taxon>Tracheophyta</taxon>
        <taxon>Spermatophyta</taxon>
        <taxon>Magnoliopsida</taxon>
        <taxon>eudicotyledons</taxon>
        <taxon>Gunneridae</taxon>
        <taxon>Pentapetalae</taxon>
        <taxon>rosids</taxon>
        <taxon>fabids</taxon>
        <taxon>Rosales</taxon>
        <taxon>Rosaceae</taxon>
        <taxon>Amygdaloideae</taxon>
        <taxon>Amygdaleae</taxon>
        <taxon>Prunus</taxon>
    </lineage>
</organism>
<comment type="caution">
    <text evidence="8">The sequence shown here is derived from an EMBL/GenBank/DDBJ whole genome shotgun (WGS) entry which is preliminary data.</text>
</comment>
<keyword evidence="3" id="KW-0336">GPI-anchor</keyword>
<evidence type="ECO:0000256" key="5">
    <source>
        <dbReference type="ARBA" id="ARBA00023136"/>
    </source>
</evidence>
<evidence type="ECO:0000256" key="1">
    <source>
        <dbReference type="ARBA" id="ARBA00004609"/>
    </source>
</evidence>
<keyword evidence="7" id="KW-1133">Transmembrane helix</keyword>
<comment type="subcellular location">
    <subcellularLocation>
        <location evidence="1">Cell membrane</location>
        <topology evidence="1">Lipid-anchor</topology>
        <topology evidence="1">GPI-anchor</topology>
    </subcellularLocation>
</comment>
<dbReference type="AlphaFoldDB" id="A0A314XTS3"/>
<evidence type="ECO:0000256" key="2">
    <source>
        <dbReference type="ARBA" id="ARBA00022475"/>
    </source>
</evidence>
<proteinExistence type="predicted"/>
<name>A0A314XTS3_PRUYE</name>
<dbReference type="GO" id="GO:0009834">
    <property type="term" value="P:plant-type secondary cell wall biogenesis"/>
    <property type="evidence" value="ECO:0007669"/>
    <property type="project" value="TreeGrafter"/>
</dbReference>
<keyword evidence="7" id="KW-0812">Transmembrane</keyword>
<evidence type="ECO:0000313" key="9">
    <source>
        <dbReference type="Proteomes" id="UP000250321"/>
    </source>
</evidence>
<keyword evidence="3" id="KW-0325">Glycoprotein</keyword>
<dbReference type="EMBL" id="PJQY01002335">
    <property type="protein sequence ID" value="PQP94617.1"/>
    <property type="molecule type" value="Genomic_DNA"/>
</dbReference>
<gene>
    <name evidence="8" type="ORF">Pyn_09214</name>
</gene>
<sequence length="132" mass="13620">MSKNNPVRTQAGTGFEYPLNITTTGSSVNISTGLVNTSISGTVYSDNQIAIYKVNSVLQPYGVFAPKHHQPSPAPAPAQEKPTKESSSSDSDDTTPDVAEVKSGAVPSLIPKINAIVSIGVAVFAAAALSFS</sequence>
<evidence type="ECO:0000256" key="4">
    <source>
        <dbReference type="ARBA" id="ARBA00022729"/>
    </source>
</evidence>
<reference evidence="8 9" key="1">
    <citation type="submission" date="2018-02" db="EMBL/GenBank/DDBJ databases">
        <title>Draft genome of wild Prunus yedoensis var. nudiflora.</title>
        <authorList>
            <person name="Baek S."/>
            <person name="Kim J.-H."/>
            <person name="Choi K."/>
            <person name="Kim G.-B."/>
            <person name="Cho A."/>
            <person name="Jang H."/>
            <person name="Shin C.-H."/>
            <person name="Yu H.-J."/>
            <person name="Mun J.-H."/>
        </authorList>
    </citation>
    <scope>NUCLEOTIDE SEQUENCE [LARGE SCALE GENOMIC DNA]</scope>
    <source>
        <strain evidence="9">cv. Jeju island</strain>
        <tissue evidence="8">Leaf</tissue>
    </source>
</reference>
<keyword evidence="4" id="KW-0732">Signal</keyword>
<dbReference type="STRING" id="2094558.A0A314XTS3"/>
<evidence type="ECO:0000256" key="7">
    <source>
        <dbReference type="SAM" id="Phobius"/>
    </source>
</evidence>
<dbReference type="InterPro" id="IPR045003">
    <property type="entry name" value="FLA_A"/>
</dbReference>
<accession>A0A314XTS3</accession>
<evidence type="ECO:0000313" key="8">
    <source>
        <dbReference type="EMBL" id="PQP94617.1"/>
    </source>
</evidence>
<feature type="region of interest" description="Disordered" evidence="6">
    <location>
        <begin position="64"/>
        <end position="101"/>
    </location>
</feature>
<dbReference type="OrthoDB" id="1747450at2759"/>
<evidence type="ECO:0000256" key="6">
    <source>
        <dbReference type="SAM" id="MobiDB-lite"/>
    </source>
</evidence>
<dbReference type="GO" id="GO:0098552">
    <property type="term" value="C:side of membrane"/>
    <property type="evidence" value="ECO:0007669"/>
    <property type="project" value="UniProtKB-KW"/>
</dbReference>
<dbReference type="PANTHER" id="PTHR32077:SF59">
    <property type="entry name" value="FASCICLIN-LIKE ARABINOGALACTAN PROTEIN 12"/>
    <property type="match status" value="1"/>
</dbReference>
<keyword evidence="9" id="KW-1185">Reference proteome</keyword>
<protein>
    <submittedName>
        <fullName evidence="8">Fasciclin-like arabinogalactan protein 12</fullName>
    </submittedName>
</protein>
<keyword evidence="5 7" id="KW-0472">Membrane</keyword>
<evidence type="ECO:0000256" key="3">
    <source>
        <dbReference type="ARBA" id="ARBA00022622"/>
    </source>
</evidence>
<feature type="compositionally biased region" description="Low complexity" evidence="6">
    <location>
        <begin position="77"/>
        <end position="89"/>
    </location>
</feature>
<dbReference type="Proteomes" id="UP000250321">
    <property type="component" value="Unassembled WGS sequence"/>
</dbReference>
<dbReference type="PANTHER" id="PTHR32077">
    <property type="entry name" value="FASCICLIN-LIKE ARABINOGALACTAN PROTEIN"/>
    <property type="match status" value="1"/>
</dbReference>
<feature type="transmembrane region" description="Helical" evidence="7">
    <location>
        <begin position="113"/>
        <end position="131"/>
    </location>
</feature>
<keyword evidence="2" id="KW-1003">Cell membrane</keyword>
<dbReference type="GO" id="GO:0005886">
    <property type="term" value="C:plasma membrane"/>
    <property type="evidence" value="ECO:0007669"/>
    <property type="project" value="UniProtKB-SubCell"/>
</dbReference>
<keyword evidence="3" id="KW-0449">Lipoprotein</keyword>